<name>A0ABR3EU71_9AGAR</name>
<accession>A0ABR3EU71</accession>
<proteinExistence type="predicted"/>
<reference evidence="2 3" key="1">
    <citation type="submission" date="2024-02" db="EMBL/GenBank/DDBJ databases">
        <title>A draft genome for the cacao thread blight pathogen Marasmius crinis-equi.</title>
        <authorList>
            <person name="Cohen S.P."/>
            <person name="Baruah I.K."/>
            <person name="Amoako-Attah I."/>
            <person name="Bukari Y."/>
            <person name="Meinhardt L.W."/>
            <person name="Bailey B.A."/>
        </authorList>
    </citation>
    <scope>NUCLEOTIDE SEQUENCE [LARGE SCALE GENOMIC DNA]</scope>
    <source>
        <strain evidence="2 3">GH-76</strain>
    </source>
</reference>
<evidence type="ECO:0000256" key="1">
    <source>
        <dbReference type="ARBA" id="ARBA00022679"/>
    </source>
</evidence>
<dbReference type="Gene3D" id="3.40.50.2000">
    <property type="entry name" value="Glycogen Phosphorylase B"/>
    <property type="match status" value="2"/>
</dbReference>
<keyword evidence="1" id="KW-0808">Transferase</keyword>
<dbReference type="CDD" id="cd03784">
    <property type="entry name" value="GT1_Gtf-like"/>
    <property type="match status" value="1"/>
</dbReference>
<evidence type="ECO:0000313" key="2">
    <source>
        <dbReference type="EMBL" id="KAL0566457.1"/>
    </source>
</evidence>
<dbReference type="PANTHER" id="PTHR48045:SF31">
    <property type="entry name" value="UDP-GLYCOSYLTRANSFERASE 76B1-LIKE"/>
    <property type="match status" value="1"/>
</dbReference>
<dbReference type="PANTHER" id="PTHR48045">
    <property type="entry name" value="UDP-GLYCOSYLTRANSFERASE 72B1"/>
    <property type="match status" value="1"/>
</dbReference>
<comment type="caution">
    <text evidence="2">The sequence shown here is derived from an EMBL/GenBank/DDBJ whole genome shotgun (WGS) entry which is preliminary data.</text>
</comment>
<evidence type="ECO:0000313" key="3">
    <source>
        <dbReference type="Proteomes" id="UP001465976"/>
    </source>
</evidence>
<dbReference type="SUPFAM" id="SSF53756">
    <property type="entry name" value="UDP-Glycosyltransferase/glycogen phosphorylase"/>
    <property type="match status" value="1"/>
</dbReference>
<gene>
    <name evidence="2" type="ORF">V5O48_015551</name>
</gene>
<protein>
    <recommendedName>
        <fullName evidence="4">UDP-Glycosyltransferase/glycogen phosphorylase</fullName>
    </recommendedName>
</protein>
<sequence length="516" mass="57536">MPRVAFQKHIFCHAVAGWGHNKPFLALAILIAEMRKDVAITIFTHAFIYSKMMAELEKLPKERFEAIEKQINVLHVALPNPNPVHPAVEIVPEFEKLYKQSGIITCLSSGKTLDGAYFPPPCVAILDPFAKYALEGIRSIATPEQVSIISWITSPAGPALTIWGPERYGGRGDFIARIAEEVKKGKTELEAFTSEVAFGASNKVLQVPGYPPFYDYERYPQASREKGSGYKLITTSYEFIGKSQGIISLSSSMLEKETNEAWHEYSTSIGKDFFALGPLPSVVPPSSEKGNADMEQVLSFLDDMEREYGKRSVLYVSFGTFWWPSEPATFYAILDQLMANKTPFILAHPSPISQPDAKILEQIKVCPVAMEAKWAPQEAVLSHPATGWFLTHGGWNSVQEALMYKVPLIFWPTVGDQPLNAMLIAVKFQAAFELIEVRTGEDGKQKPYRFGDRPAPRFTLESAKTEFARVLEDINGERGANVRRNFEELSAKIGTAWNEGGPARQGLRAFLSKYID</sequence>
<evidence type="ECO:0008006" key="4">
    <source>
        <dbReference type="Google" id="ProtNLM"/>
    </source>
</evidence>
<dbReference type="EMBL" id="JBAHYK010001893">
    <property type="protein sequence ID" value="KAL0566457.1"/>
    <property type="molecule type" value="Genomic_DNA"/>
</dbReference>
<dbReference type="Pfam" id="PF00201">
    <property type="entry name" value="UDPGT"/>
    <property type="match status" value="1"/>
</dbReference>
<dbReference type="InterPro" id="IPR002213">
    <property type="entry name" value="UDP_glucos_trans"/>
</dbReference>
<keyword evidence="3" id="KW-1185">Reference proteome</keyword>
<dbReference type="Proteomes" id="UP001465976">
    <property type="component" value="Unassembled WGS sequence"/>
</dbReference>
<organism evidence="2 3">
    <name type="scientific">Marasmius crinis-equi</name>
    <dbReference type="NCBI Taxonomy" id="585013"/>
    <lineage>
        <taxon>Eukaryota</taxon>
        <taxon>Fungi</taxon>
        <taxon>Dikarya</taxon>
        <taxon>Basidiomycota</taxon>
        <taxon>Agaricomycotina</taxon>
        <taxon>Agaricomycetes</taxon>
        <taxon>Agaricomycetidae</taxon>
        <taxon>Agaricales</taxon>
        <taxon>Marasmiineae</taxon>
        <taxon>Marasmiaceae</taxon>
        <taxon>Marasmius</taxon>
    </lineage>
</organism>